<dbReference type="Gene3D" id="1.10.530.10">
    <property type="match status" value="1"/>
</dbReference>
<dbReference type="AlphaFoldDB" id="A0A1I5UK47"/>
<dbReference type="Gene3D" id="3.90.1720.10">
    <property type="entry name" value="endopeptidase domain like (from Nostoc punctiforme)"/>
    <property type="match status" value="1"/>
</dbReference>
<proteinExistence type="inferred from homology"/>
<comment type="similarity">
    <text evidence="1">Belongs to the peptidase C40 family.</text>
</comment>
<organism evidence="6 7">
    <name type="scientific">Amycolatopsis arida</name>
    <dbReference type="NCBI Taxonomy" id="587909"/>
    <lineage>
        <taxon>Bacteria</taxon>
        <taxon>Bacillati</taxon>
        <taxon>Actinomycetota</taxon>
        <taxon>Actinomycetes</taxon>
        <taxon>Pseudonocardiales</taxon>
        <taxon>Pseudonocardiaceae</taxon>
        <taxon>Amycolatopsis</taxon>
    </lineage>
</organism>
<keyword evidence="4" id="KW-0788">Thiol protease</keyword>
<dbReference type="PANTHER" id="PTHR47359:SF3">
    <property type="entry name" value="NLP_P60 DOMAIN-CONTAINING PROTEIN-RELATED"/>
    <property type="match status" value="1"/>
</dbReference>
<dbReference type="InterPro" id="IPR000064">
    <property type="entry name" value="NLP_P60_dom"/>
</dbReference>
<feature type="domain" description="NlpC/P60" evidence="5">
    <location>
        <begin position="160"/>
        <end position="284"/>
    </location>
</feature>
<keyword evidence="3 6" id="KW-0378">Hydrolase</keyword>
<dbReference type="SUPFAM" id="SSF54001">
    <property type="entry name" value="Cysteine proteinases"/>
    <property type="match status" value="1"/>
</dbReference>
<reference evidence="7" key="1">
    <citation type="submission" date="2016-10" db="EMBL/GenBank/DDBJ databases">
        <authorList>
            <person name="Varghese N."/>
            <person name="Submissions S."/>
        </authorList>
    </citation>
    <scope>NUCLEOTIDE SEQUENCE [LARGE SCALE GENOMIC DNA]</scope>
    <source>
        <strain evidence="7">CGMCC 4.5579</strain>
    </source>
</reference>
<dbReference type="InterPro" id="IPR051794">
    <property type="entry name" value="PG_Endopeptidase_C40"/>
</dbReference>
<name>A0A1I5UK47_9PSEU</name>
<evidence type="ECO:0000313" key="6">
    <source>
        <dbReference type="EMBL" id="SFP95653.1"/>
    </source>
</evidence>
<evidence type="ECO:0000256" key="1">
    <source>
        <dbReference type="ARBA" id="ARBA00007074"/>
    </source>
</evidence>
<keyword evidence="2" id="KW-0645">Protease</keyword>
<dbReference type="Proteomes" id="UP000198727">
    <property type="component" value="Unassembled WGS sequence"/>
</dbReference>
<dbReference type="InterPro" id="IPR023346">
    <property type="entry name" value="Lysozyme-like_dom_sf"/>
</dbReference>
<evidence type="ECO:0000256" key="2">
    <source>
        <dbReference type="ARBA" id="ARBA00022670"/>
    </source>
</evidence>
<accession>A0A1I5UK47</accession>
<dbReference type="EMBL" id="FOWW01000004">
    <property type="protein sequence ID" value="SFP95653.1"/>
    <property type="molecule type" value="Genomic_DNA"/>
</dbReference>
<gene>
    <name evidence="6" type="ORF">SAMN05421810_1042</name>
</gene>
<dbReference type="SUPFAM" id="SSF53955">
    <property type="entry name" value="Lysozyme-like"/>
    <property type="match status" value="1"/>
</dbReference>
<evidence type="ECO:0000256" key="4">
    <source>
        <dbReference type="ARBA" id="ARBA00022807"/>
    </source>
</evidence>
<dbReference type="PROSITE" id="PS51935">
    <property type="entry name" value="NLPC_P60"/>
    <property type="match status" value="1"/>
</dbReference>
<keyword evidence="7" id="KW-1185">Reference proteome</keyword>
<evidence type="ECO:0000259" key="5">
    <source>
        <dbReference type="PROSITE" id="PS51935"/>
    </source>
</evidence>
<sequence length="284" mass="29500">MIRAVIGSSTSTPSQTALADIPVDYLALYQQAATACPGLDWSILAAIGKVESDHGRSTLPGVAEGTENSSHARGPMQCLQPTFDSVIARHPLPPGGHTPPSPWDKHDAIFAASFYLCDNNVSHGLHAAIFAYNHAGWYVDEVLAQAALYRDAAPSSGPPGQAAQAAVAFAHAQLGKPYVWGGDGDAEGGFDCSGLTRAAYQAAGVTIPRTARTQHDAGPLLPPSTPLLPGDLVFFGTSPHTITHVGIAISSTHMINAPYTGAVIRIDPIGHYRAATRPAQGAAT</sequence>
<dbReference type="Pfam" id="PF00877">
    <property type="entry name" value="NLPC_P60"/>
    <property type="match status" value="1"/>
</dbReference>
<protein>
    <submittedName>
        <fullName evidence="6">Cell wall-associated hydrolase, NlpC family</fullName>
    </submittedName>
</protein>
<dbReference type="GO" id="GO:0006508">
    <property type="term" value="P:proteolysis"/>
    <property type="evidence" value="ECO:0007669"/>
    <property type="project" value="UniProtKB-KW"/>
</dbReference>
<evidence type="ECO:0000256" key="3">
    <source>
        <dbReference type="ARBA" id="ARBA00022801"/>
    </source>
</evidence>
<dbReference type="PANTHER" id="PTHR47359">
    <property type="entry name" value="PEPTIDOGLYCAN DL-ENDOPEPTIDASE CWLO"/>
    <property type="match status" value="1"/>
</dbReference>
<evidence type="ECO:0000313" key="7">
    <source>
        <dbReference type="Proteomes" id="UP000198727"/>
    </source>
</evidence>
<dbReference type="GO" id="GO:0008234">
    <property type="term" value="F:cysteine-type peptidase activity"/>
    <property type="evidence" value="ECO:0007669"/>
    <property type="project" value="UniProtKB-KW"/>
</dbReference>
<dbReference type="InterPro" id="IPR038765">
    <property type="entry name" value="Papain-like_cys_pep_sf"/>
</dbReference>